<dbReference type="AlphaFoldDB" id="A0A074YU16"/>
<evidence type="ECO:0000313" key="2">
    <source>
        <dbReference type="Proteomes" id="UP000054324"/>
    </source>
</evidence>
<dbReference type="Proteomes" id="UP000054324">
    <property type="component" value="Unassembled WGS sequence"/>
</dbReference>
<dbReference type="OrthoDB" id="10260387at2759"/>
<dbReference type="EMBL" id="KL604073">
    <property type="protein sequence ID" value="KER18296.1"/>
    <property type="molecule type" value="Genomic_DNA"/>
</dbReference>
<dbReference type="CTD" id="20326488"/>
<dbReference type="GeneID" id="20326488"/>
<evidence type="ECO:0000313" key="1">
    <source>
        <dbReference type="EMBL" id="KER18296.1"/>
    </source>
</evidence>
<proteinExistence type="predicted"/>
<dbReference type="KEGG" id="ovi:T265_12320"/>
<name>A0A074YU16_OPIVI</name>
<reference evidence="1 2" key="1">
    <citation type="submission" date="2013-11" db="EMBL/GenBank/DDBJ databases">
        <title>Opisthorchis viverrini - life in the bile duct.</title>
        <authorList>
            <person name="Young N.D."/>
            <person name="Nagarajan N."/>
            <person name="Lin S.J."/>
            <person name="Korhonen P.K."/>
            <person name="Jex A.R."/>
            <person name="Hall R.S."/>
            <person name="Safavi-Hemami H."/>
            <person name="Kaewkong W."/>
            <person name="Bertrand D."/>
            <person name="Gao S."/>
            <person name="Seet Q."/>
            <person name="Wongkham S."/>
            <person name="Teh B.T."/>
            <person name="Wongkham C."/>
            <person name="Intapan P.M."/>
            <person name="Maleewong W."/>
            <person name="Yang X."/>
            <person name="Hu M."/>
            <person name="Wang Z."/>
            <person name="Hofmann A."/>
            <person name="Sternberg P.W."/>
            <person name="Tan P."/>
            <person name="Wang J."/>
            <person name="Gasser R.B."/>
        </authorList>
    </citation>
    <scope>NUCLEOTIDE SEQUENCE [LARGE SCALE GENOMIC DNA]</scope>
</reference>
<organism evidence="1 2">
    <name type="scientific">Opisthorchis viverrini</name>
    <name type="common">Southeast Asian liver fluke</name>
    <dbReference type="NCBI Taxonomy" id="6198"/>
    <lineage>
        <taxon>Eukaryota</taxon>
        <taxon>Metazoa</taxon>
        <taxon>Spiralia</taxon>
        <taxon>Lophotrochozoa</taxon>
        <taxon>Platyhelminthes</taxon>
        <taxon>Trematoda</taxon>
        <taxon>Digenea</taxon>
        <taxon>Opisthorchiida</taxon>
        <taxon>Opisthorchiata</taxon>
        <taxon>Opisthorchiidae</taxon>
        <taxon>Opisthorchis</taxon>
    </lineage>
</organism>
<keyword evidence="2" id="KW-1185">Reference proteome</keyword>
<gene>
    <name evidence="1" type="ORF">T265_12320</name>
</gene>
<dbReference type="RefSeq" id="XP_009177957.1">
    <property type="nucleotide sequence ID" value="XM_009179693.1"/>
</dbReference>
<accession>A0A074YU16</accession>
<sequence length="68" mass="7755">MKRTDTFDVEKVYSQLVLGENSAVVGFIHGNGDDNLTQLLARLETEYAGNAIWTHEQDIDLRIMIRTM</sequence>
<protein>
    <submittedName>
        <fullName evidence="1">Uncharacterized protein</fullName>
    </submittedName>
</protein>